<gene>
    <name evidence="2" type="ORF">RR42_s1285</name>
</gene>
<dbReference type="STRING" id="68895.RR42_s1285"/>
<evidence type="ECO:0000259" key="1">
    <source>
        <dbReference type="Pfam" id="PF00816"/>
    </source>
</evidence>
<sequence length="261" mass="26085">MSFAMPSSDPADVKKVAAIVWIRVQMERFGISMDELEAAGCFDWEAAPARAPAEEPIVEESETDVAQARLPAGPITAPPALLPAGPITAPPVVAPEPSRKAVARKRAPAPVRESAQPAVPVAAPIATPIATPVAAPVAAPVADAVAVAEAVPAEKPAAALAAEPAATPAAAPAPARVTMSVPVQKAGAVKPAAPAAAPAQAAEAAAAPAAAAPAPAVPQASAPARRYRNAEGQVWDGVGPMPAWLLRAVNAGQSVEHFRVN</sequence>
<dbReference type="Proteomes" id="UP000031843">
    <property type="component" value="Chromosome secondary"/>
</dbReference>
<reference evidence="2 3" key="1">
    <citation type="journal article" date="2015" name="Genome Announc.">
        <title>Complete Genome Sequence of Cupriavidus basilensis 4G11, Isolated from the Oak Ridge Field Research Center Site.</title>
        <authorList>
            <person name="Ray J."/>
            <person name="Waters R.J."/>
            <person name="Skerker J.M."/>
            <person name="Kuehl J.V."/>
            <person name="Price M.N."/>
            <person name="Huang J."/>
            <person name="Chakraborty R."/>
            <person name="Arkin A.P."/>
            <person name="Deutschbauer A."/>
        </authorList>
    </citation>
    <scope>NUCLEOTIDE SEQUENCE [LARGE SCALE GENOMIC DNA]</scope>
    <source>
        <strain evidence="2">4G11</strain>
    </source>
</reference>
<dbReference type="SUPFAM" id="SSF81273">
    <property type="entry name" value="H-NS histone-like proteins"/>
    <property type="match status" value="1"/>
</dbReference>
<protein>
    <submittedName>
        <fullName evidence="2">PilL domain protein</fullName>
    </submittedName>
</protein>
<accession>A0A0C4YIL1</accession>
<dbReference type="GO" id="GO:0003677">
    <property type="term" value="F:DNA binding"/>
    <property type="evidence" value="ECO:0007669"/>
    <property type="project" value="InterPro"/>
</dbReference>
<keyword evidence="3" id="KW-1185">Reference proteome</keyword>
<dbReference type="InterPro" id="IPR027444">
    <property type="entry name" value="H-NS_C_dom"/>
</dbReference>
<dbReference type="AlphaFoldDB" id="A0A0C4YIL1"/>
<dbReference type="InterPro" id="IPR037150">
    <property type="entry name" value="H-NS_C_dom_sf"/>
</dbReference>
<evidence type="ECO:0000313" key="2">
    <source>
        <dbReference type="EMBL" id="AJG22873.1"/>
    </source>
</evidence>
<proteinExistence type="predicted"/>
<organism evidence="2 3">
    <name type="scientific">Cupriavidus basilensis</name>
    <dbReference type="NCBI Taxonomy" id="68895"/>
    <lineage>
        <taxon>Bacteria</taxon>
        <taxon>Pseudomonadati</taxon>
        <taxon>Pseudomonadota</taxon>
        <taxon>Betaproteobacteria</taxon>
        <taxon>Burkholderiales</taxon>
        <taxon>Burkholderiaceae</taxon>
        <taxon>Cupriavidus</taxon>
    </lineage>
</organism>
<evidence type="ECO:0000313" key="3">
    <source>
        <dbReference type="Proteomes" id="UP000031843"/>
    </source>
</evidence>
<feature type="domain" description="DNA-binding protein H-NS-like C-terminal" evidence="1">
    <location>
        <begin position="226"/>
        <end position="260"/>
    </location>
</feature>
<dbReference type="EMBL" id="CP010537">
    <property type="protein sequence ID" value="AJG22873.1"/>
    <property type="molecule type" value="Genomic_DNA"/>
</dbReference>
<dbReference type="KEGG" id="cbw:RR42_s1285"/>
<dbReference type="Gene3D" id="4.10.430.10">
    <property type="entry name" value="Histone-like protein H-NS, C-terminal domain"/>
    <property type="match status" value="1"/>
</dbReference>
<name>A0A0C4YIL1_9BURK</name>
<dbReference type="Pfam" id="PF00816">
    <property type="entry name" value="Histone_HNS"/>
    <property type="match status" value="1"/>
</dbReference>